<evidence type="ECO:0000313" key="2">
    <source>
        <dbReference type="EMBL" id="MBE1577677.1"/>
    </source>
</evidence>
<protein>
    <submittedName>
        <fullName evidence="2">Uncharacterized protein</fullName>
    </submittedName>
</protein>
<feature type="compositionally biased region" description="Basic residues" evidence="1">
    <location>
        <begin position="56"/>
        <end position="67"/>
    </location>
</feature>
<keyword evidence="3" id="KW-1185">Reference proteome</keyword>
<dbReference type="Proteomes" id="UP000656548">
    <property type="component" value="Unassembled WGS sequence"/>
</dbReference>
<comment type="caution">
    <text evidence="2">The sequence shown here is derived from an EMBL/GenBank/DDBJ whole genome shotgun (WGS) entry which is preliminary data.</text>
</comment>
<reference evidence="2 3" key="1">
    <citation type="submission" date="2020-10" db="EMBL/GenBank/DDBJ databases">
        <title>Sequencing the genomes of 1000 actinobacteria strains.</title>
        <authorList>
            <person name="Klenk H.-P."/>
        </authorList>
    </citation>
    <scope>NUCLEOTIDE SEQUENCE [LARGE SCALE GENOMIC DNA]</scope>
    <source>
        <strain evidence="2 3">DSM 46661</strain>
    </source>
</reference>
<feature type="region of interest" description="Disordered" evidence="1">
    <location>
        <begin position="1"/>
        <end position="100"/>
    </location>
</feature>
<proteinExistence type="predicted"/>
<sequence length="137" mass="14443">MVLRPGVNTRTQCGVGQQDRPRGSVRGTGAAGEVVDRLDPPPGRSDQTAAAGGPAGRRRPRRQHPRVRPGPQAVLAEVPRRGPSGDVAGREQCSSGGPRRCAGDSCDRCPAVVTNTFFTINYCESISPYESSSQNSS</sequence>
<evidence type="ECO:0000256" key="1">
    <source>
        <dbReference type="SAM" id="MobiDB-lite"/>
    </source>
</evidence>
<evidence type="ECO:0000313" key="3">
    <source>
        <dbReference type="Proteomes" id="UP000656548"/>
    </source>
</evidence>
<accession>A0ABR9LBH5</accession>
<organism evidence="2 3">
    <name type="scientific">Amycolatopsis roodepoortensis</name>
    <dbReference type="NCBI Taxonomy" id="700274"/>
    <lineage>
        <taxon>Bacteria</taxon>
        <taxon>Bacillati</taxon>
        <taxon>Actinomycetota</taxon>
        <taxon>Actinomycetes</taxon>
        <taxon>Pseudonocardiales</taxon>
        <taxon>Pseudonocardiaceae</taxon>
        <taxon>Amycolatopsis</taxon>
    </lineage>
</organism>
<dbReference type="EMBL" id="JADBEJ010000005">
    <property type="protein sequence ID" value="MBE1577677.1"/>
    <property type="molecule type" value="Genomic_DNA"/>
</dbReference>
<gene>
    <name evidence="2" type="ORF">H4W30_004737</name>
</gene>
<name>A0ABR9LBH5_9PSEU</name>